<comment type="caution">
    <text evidence="16">The sequence shown here is derived from an EMBL/GenBank/DDBJ whole genome shotgun (WGS) entry which is preliminary data.</text>
</comment>
<dbReference type="GO" id="GO:0031522">
    <property type="term" value="C:cell envelope Sec protein transport complex"/>
    <property type="evidence" value="ECO:0007669"/>
    <property type="project" value="TreeGrafter"/>
</dbReference>
<keyword evidence="5 12" id="KW-0963">Cytoplasm</keyword>
<dbReference type="HAMAP" id="MF_01382">
    <property type="entry name" value="SecA"/>
    <property type="match status" value="1"/>
</dbReference>
<dbReference type="FunFam" id="3.40.50.300:FF:000429">
    <property type="entry name" value="Preprotein translocase subunit SecA"/>
    <property type="match status" value="1"/>
</dbReference>
<organism evidence="16 17">
    <name type="scientific">Lacticaseibacillus rhamnosus</name>
    <name type="common">Lactobacillus rhamnosus</name>
    <dbReference type="NCBI Taxonomy" id="47715"/>
    <lineage>
        <taxon>Bacteria</taxon>
        <taxon>Bacillati</taxon>
        <taxon>Bacillota</taxon>
        <taxon>Bacilli</taxon>
        <taxon>Lactobacillales</taxon>
        <taxon>Lactobacillaceae</taxon>
        <taxon>Lacticaseibacillus</taxon>
    </lineage>
</organism>
<dbReference type="SUPFAM" id="SSF81767">
    <property type="entry name" value="Pre-protein crosslinking domain of SecA"/>
    <property type="match status" value="1"/>
</dbReference>
<protein>
    <recommendedName>
        <fullName evidence="12">Protein translocase subunit SecA</fullName>
        <ecNumber evidence="12">7.4.2.8</ecNumber>
    </recommendedName>
</protein>
<dbReference type="NCBIfam" id="NF006630">
    <property type="entry name" value="PRK09200.1"/>
    <property type="match status" value="1"/>
</dbReference>
<evidence type="ECO:0000256" key="6">
    <source>
        <dbReference type="ARBA" id="ARBA00022741"/>
    </source>
</evidence>
<evidence type="ECO:0000256" key="8">
    <source>
        <dbReference type="ARBA" id="ARBA00022927"/>
    </source>
</evidence>
<evidence type="ECO:0000256" key="4">
    <source>
        <dbReference type="ARBA" id="ARBA00022475"/>
    </source>
</evidence>
<evidence type="ECO:0000259" key="14">
    <source>
        <dbReference type="PROSITE" id="PS51194"/>
    </source>
</evidence>
<feature type="domain" description="SecA family profile" evidence="15">
    <location>
        <begin position="1"/>
        <end position="565"/>
    </location>
</feature>
<dbReference type="InterPro" id="IPR014018">
    <property type="entry name" value="SecA_motor_DEAD"/>
</dbReference>
<dbReference type="InterPro" id="IPR014001">
    <property type="entry name" value="Helicase_ATP-bd"/>
</dbReference>
<evidence type="ECO:0000256" key="5">
    <source>
        <dbReference type="ARBA" id="ARBA00022490"/>
    </source>
</evidence>
<evidence type="ECO:0000256" key="1">
    <source>
        <dbReference type="ARBA" id="ARBA00004170"/>
    </source>
</evidence>
<dbReference type="Proteomes" id="UP000189067">
    <property type="component" value="Unassembled WGS sequence"/>
</dbReference>
<comment type="subcellular location">
    <subcellularLocation>
        <location evidence="12">Cell membrane</location>
        <topology evidence="12">Peripheral membrane protein</topology>
        <orientation evidence="12">Cytoplasmic side</orientation>
    </subcellularLocation>
    <subcellularLocation>
        <location evidence="12">Cytoplasm</location>
    </subcellularLocation>
    <subcellularLocation>
        <location evidence="1">Membrane</location>
        <topology evidence="1">Peripheral membrane protein</topology>
    </subcellularLocation>
    <text evidence="12">Distribution is 50-50.</text>
</comment>
<dbReference type="PANTHER" id="PTHR30612">
    <property type="entry name" value="SECA INNER MEMBRANE COMPONENT OF SEC PROTEIN SECRETION SYSTEM"/>
    <property type="match status" value="1"/>
</dbReference>
<reference evidence="16 17" key="1">
    <citation type="submission" date="2017-01" db="EMBL/GenBank/DDBJ databases">
        <title>In silico prediction, in vitro antibacterial spectrum and physicochemical properties of a putative bacteriocin produced by Lactobacillus rhamnosus strain L156.4.</title>
        <authorList>
            <person name="Silveira A.M."/>
            <person name="Monteiro A.S."/>
            <person name="Santos V.L."/>
            <person name="Nicoli J.R."/>
            <person name="Azevedo V."/>
            <person name="Soares S.C."/>
            <person name="Castro-Oliveira L."/>
            <person name="Dias-Souza M.V."/>
            <person name="Nardi R.M."/>
        </authorList>
    </citation>
    <scope>NUCLEOTIDE SEQUENCE [LARGE SCALE GENOMIC DNA]</scope>
    <source>
        <strain evidence="16 17">L156.4</strain>
    </source>
</reference>
<dbReference type="GO" id="GO:0006605">
    <property type="term" value="P:protein targeting"/>
    <property type="evidence" value="ECO:0007669"/>
    <property type="project" value="UniProtKB-UniRule"/>
</dbReference>
<dbReference type="InterPro" id="IPR036670">
    <property type="entry name" value="SecA_X-link_sf"/>
</dbReference>
<comment type="function">
    <text evidence="12">Part of the Sec protein translocase complex. Interacts with the SecYEG preprotein conducting channel. Has a central role in coupling the hydrolysis of ATP to the transfer of proteins into and across the cell membrane, serving as an ATP-driven molecular motor driving the stepwise translocation of polypeptide chains across the membrane.</text>
</comment>
<gene>
    <name evidence="12" type="primary">secA</name>
    <name evidence="16" type="ORF">BWR10_05185</name>
</gene>
<evidence type="ECO:0000256" key="9">
    <source>
        <dbReference type="ARBA" id="ARBA00022967"/>
    </source>
</evidence>
<sequence>MNFFGTSLRYRRKTKQILKLQPKYEQMGDEELRNQTVLFRERLANGASIRSLLVEAYAVVCEVAARVLHMRPFPVQVLGAVAMEYNNIVEMKTGEGKTLTAIMPMYLHGLTGRGNFLITANDYLANRDAEQMGKVYRWLGLTVKAGVPLPGHESEERDRHEIYGSDIVYTTNSALGFDYLYDNLAANPDEQYLRQFNFALIDEADAILLDNAQTPLIISGIPRVHSNFYESADRMITMLNEGVDYKRSDDRKSVWFTPEGIARMEHYFGVDDLLSKEWYELYRHLVLALKAHFIYKRDRDYVVDNGEVVLVDRDNGRELINMKMQSGQHQAVEAKEHVKVTDEMLTMASVTYQNLFRMFGQLAGMTGTAKTDAAEFMEVYRLAVFQVATNKPMIRKDLPDRRYIAQTPKLLASLQTVREAYEAKRPILIETGSLSLSNLYSRLLLRERIPHSLLNAQSAAKEAKIVAEAGQLGAVTVATSMAGRGTDIKLGKGVREKGGLLVLGTERMANRRVDNQLRGRAGRQGDSGTSVFYTSLEDRIVVQNGPKWVRRYAYQHANDVQQKIRPHSRLRKVVDHAQDQLSNSGRSARFSTLQYGEVFRSQRDSVYRTRDEIMKASSFDRLINGVFKHVATDYVKEHRNGDMAEFLDFVYTNIDQDFLPQPVIDHPEKMNDPDFILGLMMTKLEEKRAALSDETQWHYFQRVTLLKTIDMAWIKQVDNLQALQAVTMNRSTNGRNPLYEYQKETRRTFNKMKQFMNVGIARNLLESNLVFNEDGTVQIQFP</sequence>
<dbReference type="EMBL" id="MTJY01000025">
    <property type="protein sequence ID" value="ONN75032.1"/>
    <property type="molecule type" value="Genomic_DNA"/>
</dbReference>
<feature type="binding site" evidence="12">
    <location>
        <position position="76"/>
    </location>
    <ligand>
        <name>ATP</name>
        <dbReference type="ChEBI" id="CHEBI:30616"/>
    </ligand>
</feature>
<dbReference type="SMART" id="SM00957">
    <property type="entry name" value="SecA_DEAD"/>
    <property type="match status" value="1"/>
</dbReference>
<evidence type="ECO:0000256" key="11">
    <source>
        <dbReference type="ARBA" id="ARBA00023136"/>
    </source>
</evidence>
<dbReference type="PRINTS" id="PR00906">
    <property type="entry name" value="SECA"/>
</dbReference>
<dbReference type="InterPro" id="IPR000185">
    <property type="entry name" value="SecA"/>
</dbReference>
<dbReference type="InterPro" id="IPR036266">
    <property type="entry name" value="SecA_Wing/Scaffold_sf"/>
</dbReference>
<evidence type="ECO:0000256" key="10">
    <source>
        <dbReference type="ARBA" id="ARBA00023010"/>
    </source>
</evidence>
<dbReference type="InterPro" id="IPR011130">
    <property type="entry name" value="SecA_preprotein_X-link_dom"/>
</dbReference>
<feature type="domain" description="Helicase ATP-binding" evidence="13">
    <location>
        <begin position="78"/>
        <end position="240"/>
    </location>
</feature>
<feature type="domain" description="Helicase C-terminal" evidence="14">
    <location>
        <begin position="416"/>
        <end position="565"/>
    </location>
</feature>
<dbReference type="PANTHER" id="PTHR30612:SF0">
    <property type="entry name" value="CHLOROPLAST PROTEIN-TRANSPORTING ATPASE"/>
    <property type="match status" value="1"/>
</dbReference>
<accession>A0AAX0K4I4</accession>
<dbReference type="GO" id="GO:0005524">
    <property type="term" value="F:ATP binding"/>
    <property type="evidence" value="ECO:0007669"/>
    <property type="project" value="UniProtKB-UniRule"/>
</dbReference>
<feature type="binding site" evidence="12">
    <location>
        <position position="487"/>
    </location>
    <ligand>
        <name>ATP</name>
        <dbReference type="ChEBI" id="CHEBI:30616"/>
    </ligand>
</feature>
<dbReference type="GO" id="GO:0005829">
    <property type="term" value="C:cytosol"/>
    <property type="evidence" value="ECO:0007669"/>
    <property type="project" value="TreeGrafter"/>
</dbReference>
<dbReference type="Gene3D" id="3.40.50.300">
    <property type="entry name" value="P-loop containing nucleotide triphosphate hydrolases"/>
    <property type="match status" value="2"/>
</dbReference>
<dbReference type="PROSITE" id="PS51196">
    <property type="entry name" value="SECA_MOTOR_DEAD"/>
    <property type="match status" value="1"/>
</dbReference>
<evidence type="ECO:0000256" key="3">
    <source>
        <dbReference type="ARBA" id="ARBA00022448"/>
    </source>
</evidence>
<proteinExistence type="inferred from homology"/>
<dbReference type="RefSeq" id="WP_077167125.1">
    <property type="nucleotide sequence ID" value="NZ_MTJY01000025.1"/>
</dbReference>
<comment type="subunit">
    <text evidence="12">Monomer and homodimer. Part of the essential Sec protein translocation apparatus which comprises SecA, SecYEG and auxiliary proteins SecDF. Other proteins may also be involved.</text>
</comment>
<dbReference type="GO" id="GO:0008564">
    <property type="term" value="F:protein-exporting ATPase activity"/>
    <property type="evidence" value="ECO:0007669"/>
    <property type="project" value="UniProtKB-EC"/>
</dbReference>
<evidence type="ECO:0000256" key="12">
    <source>
        <dbReference type="HAMAP-Rule" id="MF_01382"/>
    </source>
</evidence>
<dbReference type="CDD" id="cd17928">
    <property type="entry name" value="DEXDc_SecA"/>
    <property type="match status" value="1"/>
</dbReference>
<dbReference type="EC" id="7.4.2.8" evidence="12"/>
<dbReference type="AlphaFoldDB" id="A0AAX0K4I4"/>
<keyword evidence="10 12" id="KW-0811">Translocation</keyword>
<dbReference type="InterPro" id="IPR011116">
    <property type="entry name" value="SecA_Wing/Scaffold"/>
</dbReference>
<name>A0AAX0K4I4_LACRH</name>
<evidence type="ECO:0000313" key="17">
    <source>
        <dbReference type="Proteomes" id="UP000189067"/>
    </source>
</evidence>
<keyword evidence="6 12" id="KW-0547">Nucleotide-binding</keyword>
<dbReference type="GO" id="GO:0043952">
    <property type="term" value="P:protein transport by the Sec complex"/>
    <property type="evidence" value="ECO:0007669"/>
    <property type="project" value="TreeGrafter"/>
</dbReference>
<feature type="binding site" evidence="12">
    <location>
        <begin position="94"/>
        <end position="98"/>
    </location>
    <ligand>
        <name>ATP</name>
        <dbReference type="ChEBI" id="CHEBI:30616"/>
    </ligand>
</feature>
<keyword evidence="8 12" id="KW-0653">Protein transport</keyword>
<dbReference type="InterPro" id="IPR011115">
    <property type="entry name" value="SecA_DEAD"/>
</dbReference>
<dbReference type="Pfam" id="PF01043">
    <property type="entry name" value="SecA_PP_bind"/>
    <property type="match status" value="1"/>
</dbReference>
<evidence type="ECO:0000256" key="7">
    <source>
        <dbReference type="ARBA" id="ARBA00022840"/>
    </source>
</evidence>
<dbReference type="Gene3D" id="3.90.1440.10">
    <property type="entry name" value="SecA, preprotein cross-linking domain"/>
    <property type="match status" value="1"/>
</dbReference>
<dbReference type="GO" id="GO:0065002">
    <property type="term" value="P:intracellular protein transmembrane transport"/>
    <property type="evidence" value="ECO:0007669"/>
    <property type="project" value="UniProtKB-UniRule"/>
</dbReference>
<dbReference type="Gene3D" id="1.10.3060.10">
    <property type="entry name" value="Helical scaffold and wing domains of SecA"/>
    <property type="match status" value="1"/>
</dbReference>
<dbReference type="PROSITE" id="PS51194">
    <property type="entry name" value="HELICASE_CTER"/>
    <property type="match status" value="1"/>
</dbReference>
<dbReference type="CDD" id="cd18803">
    <property type="entry name" value="SF2_C_secA"/>
    <property type="match status" value="1"/>
</dbReference>
<keyword evidence="11 12" id="KW-0472">Membrane</keyword>
<dbReference type="SMART" id="SM00958">
    <property type="entry name" value="SecA_PP_bind"/>
    <property type="match status" value="1"/>
</dbReference>
<dbReference type="SUPFAM" id="SSF52540">
    <property type="entry name" value="P-loop containing nucleoside triphosphate hydrolases"/>
    <property type="match status" value="2"/>
</dbReference>
<dbReference type="Pfam" id="PF07516">
    <property type="entry name" value="SecA_SW"/>
    <property type="match status" value="1"/>
</dbReference>
<keyword evidence="4 12" id="KW-1003">Cell membrane</keyword>
<dbReference type="Pfam" id="PF07517">
    <property type="entry name" value="SecA_DEAD"/>
    <property type="match status" value="1"/>
</dbReference>
<comment type="catalytic activity">
    <reaction evidence="12">
        <text>ATP + H2O + cellular proteinSide 1 = ADP + phosphate + cellular proteinSide 2.</text>
        <dbReference type="EC" id="7.4.2.8"/>
    </reaction>
</comment>
<evidence type="ECO:0000256" key="2">
    <source>
        <dbReference type="ARBA" id="ARBA00007650"/>
    </source>
</evidence>
<dbReference type="GO" id="GO:0017038">
    <property type="term" value="P:protein import"/>
    <property type="evidence" value="ECO:0007669"/>
    <property type="project" value="InterPro"/>
</dbReference>
<dbReference type="InterPro" id="IPR022490">
    <property type="entry name" value="SecA2"/>
</dbReference>
<keyword evidence="9 12" id="KW-1278">Translocase</keyword>
<keyword evidence="3 12" id="KW-0813">Transport</keyword>
<dbReference type="Pfam" id="PF21090">
    <property type="entry name" value="P-loop_SecA"/>
    <property type="match status" value="2"/>
</dbReference>
<evidence type="ECO:0000313" key="16">
    <source>
        <dbReference type="EMBL" id="ONN75032.1"/>
    </source>
</evidence>
<dbReference type="SUPFAM" id="SSF81886">
    <property type="entry name" value="Helical scaffold and wing domains of SecA"/>
    <property type="match status" value="1"/>
</dbReference>
<dbReference type="PROSITE" id="PS51192">
    <property type="entry name" value="HELICASE_ATP_BIND_1"/>
    <property type="match status" value="1"/>
</dbReference>
<dbReference type="GO" id="GO:0005886">
    <property type="term" value="C:plasma membrane"/>
    <property type="evidence" value="ECO:0007669"/>
    <property type="project" value="UniProtKB-SubCell"/>
</dbReference>
<dbReference type="InterPro" id="IPR027417">
    <property type="entry name" value="P-loop_NTPase"/>
</dbReference>
<dbReference type="InterPro" id="IPR001650">
    <property type="entry name" value="Helicase_C-like"/>
</dbReference>
<comment type="similarity">
    <text evidence="2 12">Belongs to the SecA family.</text>
</comment>
<dbReference type="InterPro" id="IPR044722">
    <property type="entry name" value="SecA_SF2_C"/>
</dbReference>
<evidence type="ECO:0000259" key="13">
    <source>
        <dbReference type="PROSITE" id="PS51192"/>
    </source>
</evidence>
<dbReference type="NCBIfam" id="TIGR03714">
    <property type="entry name" value="secA2"/>
    <property type="match status" value="1"/>
</dbReference>
<evidence type="ECO:0000259" key="15">
    <source>
        <dbReference type="PROSITE" id="PS51196"/>
    </source>
</evidence>
<keyword evidence="7 12" id="KW-0067">ATP-binding</keyword>